<feature type="compositionally biased region" description="Polar residues" evidence="1">
    <location>
        <begin position="82"/>
        <end position="93"/>
    </location>
</feature>
<sequence length="102" mass="11400">MPYPSPHLKIARSFVQRGEVRPLIVCRRDGILIAIRASRWSKLEVVREVFLVLLDPGWGPSCDLPLDLACDESFDSQHSDKSIGSQVVPQKSGLSFPREKGN</sequence>
<dbReference type="EMBL" id="JASCZI010001672">
    <property type="protein sequence ID" value="MED6115327.1"/>
    <property type="molecule type" value="Genomic_DNA"/>
</dbReference>
<accession>A0ABU6QUL8</accession>
<keyword evidence="3" id="KW-1185">Reference proteome</keyword>
<name>A0ABU6QUL8_9FABA</name>
<evidence type="ECO:0000313" key="2">
    <source>
        <dbReference type="EMBL" id="MED6115327.1"/>
    </source>
</evidence>
<evidence type="ECO:0000313" key="3">
    <source>
        <dbReference type="Proteomes" id="UP001341840"/>
    </source>
</evidence>
<comment type="caution">
    <text evidence="2">The sequence shown here is derived from an EMBL/GenBank/DDBJ whole genome shotgun (WGS) entry which is preliminary data.</text>
</comment>
<proteinExistence type="predicted"/>
<protein>
    <submittedName>
        <fullName evidence="2">Uncharacterized protein</fullName>
    </submittedName>
</protein>
<feature type="region of interest" description="Disordered" evidence="1">
    <location>
        <begin position="74"/>
        <end position="102"/>
    </location>
</feature>
<gene>
    <name evidence="2" type="ORF">PIB30_089416</name>
</gene>
<evidence type="ECO:0000256" key="1">
    <source>
        <dbReference type="SAM" id="MobiDB-lite"/>
    </source>
</evidence>
<reference evidence="2 3" key="1">
    <citation type="journal article" date="2023" name="Plants (Basel)">
        <title>Bridging the Gap: Combining Genomics and Transcriptomics Approaches to Understand Stylosanthes scabra, an Orphan Legume from the Brazilian Caatinga.</title>
        <authorList>
            <person name="Ferreira-Neto J.R.C."/>
            <person name="da Silva M.D."/>
            <person name="Binneck E."/>
            <person name="de Melo N.F."/>
            <person name="da Silva R.H."/>
            <person name="de Melo A.L.T.M."/>
            <person name="Pandolfi V."/>
            <person name="Bustamante F.O."/>
            <person name="Brasileiro-Vidal A.C."/>
            <person name="Benko-Iseppon A.M."/>
        </authorList>
    </citation>
    <scope>NUCLEOTIDE SEQUENCE [LARGE SCALE GENOMIC DNA]</scope>
    <source>
        <tissue evidence="2">Leaves</tissue>
    </source>
</reference>
<dbReference type="Proteomes" id="UP001341840">
    <property type="component" value="Unassembled WGS sequence"/>
</dbReference>
<organism evidence="2 3">
    <name type="scientific">Stylosanthes scabra</name>
    <dbReference type="NCBI Taxonomy" id="79078"/>
    <lineage>
        <taxon>Eukaryota</taxon>
        <taxon>Viridiplantae</taxon>
        <taxon>Streptophyta</taxon>
        <taxon>Embryophyta</taxon>
        <taxon>Tracheophyta</taxon>
        <taxon>Spermatophyta</taxon>
        <taxon>Magnoliopsida</taxon>
        <taxon>eudicotyledons</taxon>
        <taxon>Gunneridae</taxon>
        <taxon>Pentapetalae</taxon>
        <taxon>rosids</taxon>
        <taxon>fabids</taxon>
        <taxon>Fabales</taxon>
        <taxon>Fabaceae</taxon>
        <taxon>Papilionoideae</taxon>
        <taxon>50 kb inversion clade</taxon>
        <taxon>dalbergioids sensu lato</taxon>
        <taxon>Dalbergieae</taxon>
        <taxon>Pterocarpus clade</taxon>
        <taxon>Stylosanthes</taxon>
    </lineage>
</organism>